<evidence type="ECO:0000313" key="1">
    <source>
        <dbReference type="EMBL" id="DAD39773.1"/>
    </source>
</evidence>
<name>A0A822Z5D1_NELNU</name>
<protein>
    <submittedName>
        <fullName evidence="1">Uncharacterized protein</fullName>
    </submittedName>
</protein>
<reference evidence="1 2" key="1">
    <citation type="journal article" date="2020" name="Mol. Biol. Evol.">
        <title>Distinct Expression and Methylation Patterns for Genes with Different Fates following a Single Whole-Genome Duplication in Flowering Plants.</title>
        <authorList>
            <person name="Shi T."/>
            <person name="Rahmani R.S."/>
            <person name="Gugger P.F."/>
            <person name="Wang M."/>
            <person name="Li H."/>
            <person name="Zhang Y."/>
            <person name="Li Z."/>
            <person name="Wang Q."/>
            <person name="Van de Peer Y."/>
            <person name="Marchal K."/>
            <person name="Chen J."/>
        </authorList>
    </citation>
    <scope>NUCLEOTIDE SEQUENCE [LARGE SCALE GENOMIC DNA]</scope>
    <source>
        <tissue evidence="1">Leaf</tissue>
    </source>
</reference>
<dbReference type="AlphaFoldDB" id="A0A822Z5D1"/>
<comment type="caution">
    <text evidence="1">The sequence shown here is derived from an EMBL/GenBank/DDBJ whole genome shotgun (WGS) entry which is preliminary data.</text>
</comment>
<gene>
    <name evidence="1" type="ORF">HUJ06_014096</name>
</gene>
<accession>A0A822Z5D1</accession>
<organism evidence="1 2">
    <name type="scientific">Nelumbo nucifera</name>
    <name type="common">Sacred lotus</name>
    <dbReference type="NCBI Taxonomy" id="4432"/>
    <lineage>
        <taxon>Eukaryota</taxon>
        <taxon>Viridiplantae</taxon>
        <taxon>Streptophyta</taxon>
        <taxon>Embryophyta</taxon>
        <taxon>Tracheophyta</taxon>
        <taxon>Spermatophyta</taxon>
        <taxon>Magnoliopsida</taxon>
        <taxon>Proteales</taxon>
        <taxon>Nelumbonaceae</taxon>
        <taxon>Nelumbo</taxon>
    </lineage>
</organism>
<sequence length="158" mass="18163">MTEWNRGLEPQILNKSSVFGIDSVLELLQVSNNWVIRVGQEDEWLWKWEKSGYFSVSSMLRVYSLLAKTSFLVSGFGDLIWSAALGKGLMKDCLLREVFRYKTNLVSFVRRCQRIWITDISIALQCEISLHFLGAVKFGFGTPLDLEREPNWLVSHGV</sequence>
<dbReference type="Proteomes" id="UP000607653">
    <property type="component" value="Unassembled WGS sequence"/>
</dbReference>
<proteinExistence type="predicted"/>
<keyword evidence="2" id="KW-1185">Reference proteome</keyword>
<dbReference type="EMBL" id="DUZY01000005">
    <property type="protein sequence ID" value="DAD39773.1"/>
    <property type="molecule type" value="Genomic_DNA"/>
</dbReference>
<evidence type="ECO:0000313" key="2">
    <source>
        <dbReference type="Proteomes" id="UP000607653"/>
    </source>
</evidence>